<dbReference type="Proteomes" id="UP000046393">
    <property type="component" value="Unplaced"/>
</dbReference>
<evidence type="ECO:0000313" key="3">
    <source>
        <dbReference type="WBParaSite" id="SMUV_0000161601-mRNA-1"/>
    </source>
</evidence>
<sequence>ETEVEFSTAVVAVPYYAEFVFNVKAVVVRRVAFEENVVNVVCNFCFKKRRSERVGVGVVFNSEVPIEELSTSELICKDESVSAVGISVCCICSEKCGLTVLLDVDKADVSCEFFDAKERFLSAALCLVVSDFFCLFYSVVANVDALTASKFDVIRRSPSAVLVDLDVVAGEEVARTEGLVDVFASDFAVVELGIFEAFTENLDVDVCISSLEEDEVVVVSGTTFCSESLFKSVLTNFDSFAVFCVCDECRTPKDDKTQKTIFISSIATCTLDIFSGVSDTDGKWNESSMKPTFANNTVLNRKSLQNSSISQQRKLTGEHDSVRGVRKIAKSFQHDKLVGTSNTDHLDNLGGPNPEASRSKTSYNFNDIQICEDMTEAEIFHTDAKENKQTIKNKKERSKSTTKTPQFTTDRKAPQKIGDHERTYKRDDTTVNPKEISITPNEKTAESSNPLSNIANQQKDIHSSKKRRNFEENQQPKHENGDDHNQQIHNRINDKHTTKADNQKQSQVKTEDTKPKHKNNEKNKNHEKKKDDYIKNLDGKSESDKHEKKPRTKCDRPKPIIKEQATTTKKTQNKKQKHVNAPTKALMRIITSENVSHLKVTETSVNIEVQKPETGKTMETELKQSVTVPTAVDFMTSATAPRHAVRTGRGEKNVSWKNAALTEQNQAVEEVEATAAVLRRNKALSSTGITALQKQREREDATVNVPHRRVTETSVTIDVEKHETGKTMETDLEQSVTVPTAVDL</sequence>
<feature type="region of interest" description="Disordered" evidence="1">
    <location>
        <begin position="333"/>
        <end position="361"/>
    </location>
</feature>
<feature type="compositionally biased region" description="Polar residues" evidence="1">
    <location>
        <begin position="438"/>
        <end position="458"/>
    </location>
</feature>
<feature type="compositionally biased region" description="Basic and acidic residues" evidence="1">
    <location>
        <begin position="509"/>
        <end position="561"/>
    </location>
</feature>
<keyword evidence="2" id="KW-1185">Reference proteome</keyword>
<evidence type="ECO:0000256" key="1">
    <source>
        <dbReference type="SAM" id="MobiDB-lite"/>
    </source>
</evidence>
<dbReference type="STRING" id="451379.A0A0N5ABU0"/>
<dbReference type="AlphaFoldDB" id="A0A0N5ABU0"/>
<evidence type="ECO:0000313" key="2">
    <source>
        <dbReference type="Proteomes" id="UP000046393"/>
    </source>
</evidence>
<proteinExistence type="predicted"/>
<feature type="compositionally biased region" description="Basic and acidic residues" evidence="1">
    <location>
        <begin position="409"/>
        <end position="429"/>
    </location>
</feature>
<dbReference type="WBParaSite" id="SMUV_0000161601-mRNA-1">
    <property type="protein sequence ID" value="SMUV_0000161601-mRNA-1"/>
    <property type="gene ID" value="SMUV_0000161601"/>
</dbReference>
<feature type="compositionally biased region" description="Basic and acidic residues" evidence="1">
    <location>
        <begin position="459"/>
        <end position="502"/>
    </location>
</feature>
<name>A0A0N5ABU0_9BILA</name>
<accession>A0A0N5ABU0</accession>
<organism evidence="2 3">
    <name type="scientific">Syphacia muris</name>
    <dbReference type="NCBI Taxonomy" id="451379"/>
    <lineage>
        <taxon>Eukaryota</taxon>
        <taxon>Metazoa</taxon>
        <taxon>Ecdysozoa</taxon>
        <taxon>Nematoda</taxon>
        <taxon>Chromadorea</taxon>
        <taxon>Rhabditida</taxon>
        <taxon>Spirurina</taxon>
        <taxon>Oxyuridomorpha</taxon>
        <taxon>Oxyuroidea</taxon>
        <taxon>Oxyuridae</taxon>
        <taxon>Syphacia</taxon>
    </lineage>
</organism>
<feature type="region of interest" description="Disordered" evidence="1">
    <location>
        <begin position="382"/>
        <end position="580"/>
    </location>
</feature>
<protein>
    <submittedName>
        <fullName evidence="3">Protein kinase domain-containing protein</fullName>
    </submittedName>
</protein>
<reference evidence="3" key="1">
    <citation type="submission" date="2017-02" db="UniProtKB">
        <authorList>
            <consortium name="WormBaseParasite"/>
        </authorList>
    </citation>
    <scope>IDENTIFICATION</scope>
</reference>